<proteinExistence type="predicted"/>
<dbReference type="EMBL" id="BEXB01000046">
    <property type="protein sequence ID" value="GAY78327.1"/>
    <property type="molecule type" value="Genomic_DNA"/>
</dbReference>
<dbReference type="Proteomes" id="UP000319716">
    <property type="component" value="Unassembled WGS sequence"/>
</dbReference>
<evidence type="ECO:0000313" key="3">
    <source>
        <dbReference type="Proteomes" id="UP000319716"/>
    </source>
</evidence>
<reference evidence="2 3" key="1">
    <citation type="submission" date="2017-11" db="EMBL/GenBank/DDBJ databases">
        <title>Draft Genome Sequence of Sporolactobacillus inulinus NBRC 111894 Isolated from Koso, a Japanese Sugar-Vegetable Fermented Beverage.</title>
        <authorList>
            <person name="Chiou T.Y."/>
            <person name="Oshima K."/>
            <person name="Suda W."/>
            <person name="Hattori M."/>
            <person name="Takahashi T."/>
        </authorList>
    </citation>
    <scope>NUCLEOTIDE SEQUENCE [LARGE SCALE GENOMIC DNA]</scope>
    <source>
        <strain evidence="2 3">NBRC111894</strain>
    </source>
</reference>
<evidence type="ECO:0000313" key="2">
    <source>
        <dbReference type="EMBL" id="GAY78327.1"/>
    </source>
</evidence>
<accession>A0A4Y1ZGP9</accession>
<gene>
    <name evidence="2" type="ORF">NBRC111894_3881</name>
</gene>
<protein>
    <submittedName>
        <fullName evidence="2">Uncharacterized protein</fullName>
    </submittedName>
</protein>
<comment type="caution">
    <text evidence="2">The sequence shown here is derived from an EMBL/GenBank/DDBJ whole genome shotgun (WGS) entry which is preliminary data.</text>
</comment>
<feature type="region of interest" description="Disordered" evidence="1">
    <location>
        <begin position="47"/>
        <end position="68"/>
    </location>
</feature>
<evidence type="ECO:0000256" key="1">
    <source>
        <dbReference type="SAM" id="MobiDB-lite"/>
    </source>
</evidence>
<organism evidence="2 3">
    <name type="scientific">Sporolactobacillus inulinus</name>
    <dbReference type="NCBI Taxonomy" id="2078"/>
    <lineage>
        <taxon>Bacteria</taxon>
        <taxon>Bacillati</taxon>
        <taxon>Bacillota</taxon>
        <taxon>Bacilli</taxon>
        <taxon>Bacillales</taxon>
        <taxon>Sporolactobacillaceae</taxon>
        <taxon>Sporolactobacillus</taxon>
    </lineage>
</organism>
<sequence>MIFPLLQTNRPVSWPRIKAEVLWRLRDQRASETPQISACLRRLVVRPRQASNRSDDSAPKRHEPITHG</sequence>
<dbReference type="AlphaFoldDB" id="A0A4Y1ZGP9"/>
<feature type="compositionally biased region" description="Basic and acidic residues" evidence="1">
    <location>
        <begin position="53"/>
        <end position="68"/>
    </location>
</feature>
<name>A0A4Y1ZGP9_9BACL</name>